<evidence type="ECO:0000256" key="3">
    <source>
        <dbReference type="ARBA" id="ARBA00022452"/>
    </source>
</evidence>
<dbReference type="InterPro" id="IPR023997">
    <property type="entry name" value="TonB-dep_OMP_SusC/RagA_CS"/>
</dbReference>
<keyword evidence="3 7" id="KW-1134">Transmembrane beta strand</keyword>
<accession>A0A3N0BU27</accession>
<dbReference type="Gene3D" id="2.170.130.10">
    <property type="entry name" value="TonB-dependent receptor, plug domain"/>
    <property type="match status" value="1"/>
</dbReference>
<dbReference type="SUPFAM" id="SSF56935">
    <property type="entry name" value="Porins"/>
    <property type="match status" value="1"/>
</dbReference>
<dbReference type="NCBIfam" id="TIGR04056">
    <property type="entry name" value="OMP_RagA_SusC"/>
    <property type="match status" value="1"/>
</dbReference>
<dbReference type="SUPFAM" id="SSF49464">
    <property type="entry name" value="Carboxypeptidase regulatory domain-like"/>
    <property type="match status" value="1"/>
</dbReference>
<dbReference type="OrthoDB" id="9768177at2"/>
<evidence type="ECO:0000256" key="6">
    <source>
        <dbReference type="ARBA" id="ARBA00023237"/>
    </source>
</evidence>
<evidence type="ECO:0000313" key="10">
    <source>
        <dbReference type="Proteomes" id="UP000274046"/>
    </source>
</evidence>
<keyword evidence="6 7" id="KW-0998">Cell outer membrane</keyword>
<dbReference type="AlphaFoldDB" id="A0A3N0BU27"/>
<evidence type="ECO:0000256" key="5">
    <source>
        <dbReference type="ARBA" id="ARBA00023136"/>
    </source>
</evidence>
<evidence type="ECO:0000259" key="8">
    <source>
        <dbReference type="Pfam" id="PF07715"/>
    </source>
</evidence>
<keyword evidence="2 7" id="KW-0813">Transport</keyword>
<dbReference type="InterPro" id="IPR008969">
    <property type="entry name" value="CarboxyPept-like_regulatory"/>
</dbReference>
<keyword evidence="5 7" id="KW-0472">Membrane</keyword>
<dbReference type="GO" id="GO:0009279">
    <property type="term" value="C:cell outer membrane"/>
    <property type="evidence" value="ECO:0007669"/>
    <property type="project" value="UniProtKB-SubCell"/>
</dbReference>
<evidence type="ECO:0000256" key="1">
    <source>
        <dbReference type="ARBA" id="ARBA00004571"/>
    </source>
</evidence>
<dbReference type="InterPro" id="IPR012910">
    <property type="entry name" value="Plug_dom"/>
</dbReference>
<gene>
    <name evidence="9" type="ORF">D7004_11135</name>
</gene>
<dbReference type="EMBL" id="RBEE01000023">
    <property type="protein sequence ID" value="RNL52599.1"/>
    <property type="molecule type" value="Genomic_DNA"/>
</dbReference>
<dbReference type="Gene3D" id="2.40.170.20">
    <property type="entry name" value="TonB-dependent receptor, beta-barrel domain"/>
    <property type="match status" value="1"/>
</dbReference>
<dbReference type="InterPro" id="IPR036942">
    <property type="entry name" value="Beta-barrel_TonB_sf"/>
</dbReference>
<evidence type="ECO:0000256" key="4">
    <source>
        <dbReference type="ARBA" id="ARBA00022692"/>
    </source>
</evidence>
<name>A0A3N0BU27_9SPHI</name>
<dbReference type="PROSITE" id="PS52016">
    <property type="entry name" value="TONB_DEPENDENT_REC_3"/>
    <property type="match status" value="1"/>
</dbReference>
<dbReference type="Proteomes" id="UP000274046">
    <property type="component" value="Unassembled WGS sequence"/>
</dbReference>
<evidence type="ECO:0000256" key="7">
    <source>
        <dbReference type="PROSITE-ProRule" id="PRU01360"/>
    </source>
</evidence>
<keyword evidence="4 7" id="KW-0812">Transmembrane</keyword>
<dbReference type="Pfam" id="PF13715">
    <property type="entry name" value="CarbopepD_reg_2"/>
    <property type="match status" value="1"/>
</dbReference>
<dbReference type="InterPro" id="IPR023996">
    <property type="entry name" value="TonB-dep_OMP_SusC/RagA"/>
</dbReference>
<keyword evidence="10" id="KW-1185">Reference proteome</keyword>
<dbReference type="InterPro" id="IPR039426">
    <property type="entry name" value="TonB-dep_rcpt-like"/>
</dbReference>
<comment type="similarity">
    <text evidence="7">Belongs to the TonB-dependent receptor family.</text>
</comment>
<dbReference type="Pfam" id="PF07715">
    <property type="entry name" value="Plug"/>
    <property type="match status" value="1"/>
</dbReference>
<reference evidence="9 10" key="1">
    <citation type="submission" date="2018-10" db="EMBL/GenBank/DDBJ databases">
        <title>Genome sequencing of Pedobacter jejuensis TNB23.</title>
        <authorList>
            <person name="Cho Y.-J."/>
            <person name="Cho A."/>
            <person name="Kim O.-S."/>
        </authorList>
    </citation>
    <scope>NUCLEOTIDE SEQUENCE [LARGE SCALE GENOMIC DNA]</scope>
    <source>
        <strain evidence="9 10">TNB23</strain>
    </source>
</reference>
<sequence length="975" mass="104522">MLFLSTAAFAQTVVKGVILDSDKLPLVGATVQVVGTSTKTQSDAEGKYQITVPSATSKLLVSFVGFESQTVTVGNQTIVNITLTSLNNLDAVVVVGYASVRKSDLTGAATTVSAKDFNKGPLNAPDQLIQGKVAGVQMINNSGQPGGASTVRIRGNSAITGTGQPLYVVDGVALDGRSARPSASAGIGTAPDGNPLNFINPADIESMEILKDASATAIYGSRAAYGVVLITTKRGKSGDPKIDISASAGVSNIARRIDVLSGDEYRAALKKYNITSGDFGTSVDALDEVLRTAYNQNYSVGISGGANGNTFRASLGYQDQQGIVKTTDFKKYSAGFNGNFKFLESKKLGLDVNMISNQYLESIAPITTDAGFTGSLISQALSWNPTQSFYNPDGSLFIDYGSTTINPLAALAANSDKSKVSTILGSVSPYYKIAPWLEYRMLASVNYSTGIRRASTRSFLNLQGIQPSGTFLGGYGSYSNTELVTQQFTNTLNFNKEIVSKLNLNAVIGYEYSSFVNKGAVSTATGFGDIQSDYTDAFEATLKANRTFVTNNDPTTELQSYFARAIFNYDSKYILTATFRADGSTKFGTNNKYGYFPSFAAAWDIKKENFMANTEWINQLKFRAGYGKTGNQDFPSGSAQQRFVNRGIDGLVGINNKNDDLKWQEDKQSNIGVDFGFLNNKISGSIDYFNKVTSDLLFPQTAFTPAAPNGVVTWYNLSGEVQNKGVELSLNANIIEKDNVSWNLGGNATFIKNNVKNLTGLIRTGSLNGQGLSGVNLEVIQNGLPLFAMVTREYNGLDATTGFSNYTDEGFTKYYLGNPNPKVIMGISTNFRCKKLSFTANLNGSFGQSIYNNTANSVLAISNLGNRNVSSALLNSSIQESTANPIAASSRYIEKGDYLKLANATINYNIGNVGKAIKSLNIYVNGQNLFVITNYTGFDPEVNVNKSINGVPSAGIDYTAYPTARTFNFGVNFSL</sequence>
<evidence type="ECO:0000256" key="2">
    <source>
        <dbReference type="ARBA" id="ARBA00022448"/>
    </source>
</evidence>
<comment type="subcellular location">
    <subcellularLocation>
        <location evidence="1 7">Cell outer membrane</location>
        <topology evidence="1 7">Multi-pass membrane protein</topology>
    </subcellularLocation>
</comment>
<dbReference type="InterPro" id="IPR037066">
    <property type="entry name" value="Plug_dom_sf"/>
</dbReference>
<feature type="domain" description="TonB-dependent receptor plug" evidence="8">
    <location>
        <begin position="102"/>
        <end position="227"/>
    </location>
</feature>
<protein>
    <submittedName>
        <fullName evidence="9">SusC/RagA family TonB-linked outer membrane protein</fullName>
    </submittedName>
</protein>
<proteinExistence type="inferred from homology"/>
<dbReference type="Gene3D" id="2.60.40.1120">
    <property type="entry name" value="Carboxypeptidase-like, regulatory domain"/>
    <property type="match status" value="1"/>
</dbReference>
<comment type="caution">
    <text evidence="9">The sequence shown here is derived from an EMBL/GenBank/DDBJ whole genome shotgun (WGS) entry which is preliminary data.</text>
</comment>
<dbReference type="NCBIfam" id="TIGR04057">
    <property type="entry name" value="SusC_RagA_signa"/>
    <property type="match status" value="1"/>
</dbReference>
<organism evidence="9 10">
    <name type="scientific">Pedobacter jejuensis</name>
    <dbReference type="NCBI Taxonomy" id="1268550"/>
    <lineage>
        <taxon>Bacteria</taxon>
        <taxon>Pseudomonadati</taxon>
        <taxon>Bacteroidota</taxon>
        <taxon>Sphingobacteriia</taxon>
        <taxon>Sphingobacteriales</taxon>
        <taxon>Sphingobacteriaceae</taxon>
        <taxon>Pedobacter</taxon>
    </lineage>
</organism>
<evidence type="ECO:0000313" key="9">
    <source>
        <dbReference type="EMBL" id="RNL52599.1"/>
    </source>
</evidence>